<evidence type="ECO:0000313" key="2">
    <source>
        <dbReference type="Proteomes" id="UP000030140"/>
    </source>
</evidence>
<dbReference type="KEGG" id="ddo:I597_1029"/>
<protein>
    <submittedName>
        <fullName evidence="1">3-oxoacyl-ACP synthase</fullName>
    </submittedName>
</protein>
<sequence>MTHPEIKEELLKACKEHLTQRRDVVQQILDNVAISLREETKSTAGDKHETGRAMLHLERENAGKQLAAIEKLEQIFLRIKLDLSEGPVHLGSVVVTSQASYFISIPVGAIKVDGLTFYAIGIGSPIGQLLMGKREGDEVRFRESVIKITTIY</sequence>
<reference evidence="1 2" key="1">
    <citation type="submission" date="2014-10" db="EMBL/GenBank/DDBJ databases">
        <title>Draft genome sequence of the proteorhodopsin-containing marine bacterium Dokdonia donghaensis.</title>
        <authorList>
            <person name="Gomez-Consarnau L."/>
            <person name="Gonzalez J.M."/>
            <person name="Riedel T."/>
            <person name="Jaenicke S."/>
            <person name="Wagner-Doebler I."/>
            <person name="Fuhrman J.A."/>
        </authorList>
    </citation>
    <scope>NUCLEOTIDE SEQUENCE [LARGE SCALE GENOMIC DNA]</scope>
    <source>
        <strain evidence="1 2">DSW-1</strain>
    </source>
</reference>
<proteinExistence type="predicted"/>
<evidence type="ECO:0000313" key="1">
    <source>
        <dbReference type="EMBL" id="KGO07268.1"/>
    </source>
</evidence>
<keyword evidence="2" id="KW-1185">Reference proteome</keyword>
<dbReference type="Proteomes" id="UP000030140">
    <property type="component" value="Unassembled WGS sequence"/>
</dbReference>
<organism evidence="1 2">
    <name type="scientific">Dokdonia donghaensis DSW-1</name>
    <dbReference type="NCBI Taxonomy" id="1300343"/>
    <lineage>
        <taxon>Bacteria</taxon>
        <taxon>Pseudomonadati</taxon>
        <taxon>Bacteroidota</taxon>
        <taxon>Flavobacteriia</taxon>
        <taxon>Flavobacteriales</taxon>
        <taxon>Flavobacteriaceae</taxon>
        <taxon>Dokdonia</taxon>
    </lineage>
</organism>
<dbReference type="EMBL" id="JSAQ01000001">
    <property type="protein sequence ID" value="KGO07268.1"/>
    <property type="molecule type" value="Genomic_DNA"/>
</dbReference>
<dbReference type="OrthoDB" id="667380at2"/>
<dbReference type="AlphaFoldDB" id="A0A0A2GXK4"/>
<dbReference type="RefSeq" id="WP_035327128.1">
    <property type="nucleotide sequence ID" value="NZ_CP015125.1"/>
</dbReference>
<name>A0A0A2GXK4_9FLAO</name>
<accession>A0A0A2GXK4</accession>
<gene>
    <name evidence="1" type="ORF">NV36_10775</name>
</gene>
<dbReference type="PATRIC" id="fig|1300343.5.peg.1041"/>
<comment type="caution">
    <text evidence="1">The sequence shown here is derived from an EMBL/GenBank/DDBJ whole genome shotgun (WGS) entry which is preliminary data.</text>
</comment>